<dbReference type="EMBL" id="BAABIL010000061">
    <property type="protein sequence ID" value="GAA4965556.1"/>
    <property type="molecule type" value="Genomic_DNA"/>
</dbReference>
<proteinExistence type="predicted"/>
<evidence type="ECO:0000313" key="1">
    <source>
        <dbReference type="EMBL" id="GAA4965556.1"/>
    </source>
</evidence>
<gene>
    <name evidence="1" type="ORF">GCM10023225_05830</name>
</gene>
<comment type="caution">
    <text evidence="1">The sequence shown here is derived from an EMBL/GenBank/DDBJ whole genome shotgun (WGS) entry which is preliminary data.</text>
</comment>
<dbReference type="RefSeq" id="WP_345710830.1">
    <property type="nucleotide sequence ID" value="NZ_BAABIL010000061.1"/>
</dbReference>
<name>A0ABP9HAH0_9ACTN</name>
<dbReference type="Proteomes" id="UP001501195">
    <property type="component" value="Unassembled WGS sequence"/>
</dbReference>
<evidence type="ECO:0000313" key="2">
    <source>
        <dbReference type="Proteomes" id="UP001501195"/>
    </source>
</evidence>
<organism evidence="1 2">
    <name type="scientific">Kineococcus glutinatus</name>
    <dbReference type="NCBI Taxonomy" id="1070872"/>
    <lineage>
        <taxon>Bacteria</taxon>
        <taxon>Bacillati</taxon>
        <taxon>Actinomycetota</taxon>
        <taxon>Actinomycetes</taxon>
        <taxon>Kineosporiales</taxon>
        <taxon>Kineosporiaceae</taxon>
        <taxon>Kineococcus</taxon>
    </lineage>
</organism>
<keyword evidence="2" id="KW-1185">Reference proteome</keyword>
<accession>A0ABP9HAH0</accession>
<sequence>MDGAPAAARATISLVQPRGYVHTLALLDPALHLQHELRRRGVATRVVKNRLTAGEVNFVLGAHLGFDPRWCEEFDVVLVNLEQLGEGGAPVSPHYLRLLRENRVVDYDPAHREHLGPRGADVPLLRFGYAPHLATADPVPLDRRPLDLLFFGSVGERRTAVLERLRQAGARITVAPPAVYGTDRDELVRSARAVVNVSFYPTARFEQVRASVVLSCGTPLASERRDLRGEDVGPYADVVHWFDPQAPEEFVRYLRSAAFVADSRRMLARFAATPPSPVFDVLAGWCAPTGAPAEEPVPLRTAVRRHDAGALVRVCRQRRGAYRPGWVNVSPDPAAHPDWLVADVAPALPQVVDTARWGRCTVEPGSADIVSLGAVDPGSPSLPRLLGWAVDLLVEGGVVELTWPDAVPVEVLDRHLRDLWLREDSRHLLNLVHGAVLPGAEQDGAPPARLVLRKEASSPAHRSLGTAAGETFGSYAR</sequence>
<reference evidence="2" key="1">
    <citation type="journal article" date="2019" name="Int. J. Syst. Evol. Microbiol.">
        <title>The Global Catalogue of Microorganisms (GCM) 10K type strain sequencing project: providing services to taxonomists for standard genome sequencing and annotation.</title>
        <authorList>
            <consortium name="The Broad Institute Genomics Platform"/>
            <consortium name="The Broad Institute Genome Sequencing Center for Infectious Disease"/>
            <person name="Wu L."/>
            <person name="Ma J."/>
        </authorList>
    </citation>
    <scope>NUCLEOTIDE SEQUENCE [LARGE SCALE GENOMIC DNA]</scope>
    <source>
        <strain evidence="2">JCM 18126</strain>
    </source>
</reference>
<protein>
    <submittedName>
        <fullName evidence="1">Uncharacterized protein</fullName>
    </submittedName>
</protein>